<feature type="transmembrane region" description="Helical" evidence="1">
    <location>
        <begin position="115"/>
        <end position="132"/>
    </location>
</feature>
<keyword evidence="1" id="KW-0812">Transmembrane</keyword>
<evidence type="ECO:0000313" key="2">
    <source>
        <dbReference type="EMBL" id="MEJ8826952.1"/>
    </source>
</evidence>
<keyword evidence="1" id="KW-1133">Transmembrane helix</keyword>
<dbReference type="Pfam" id="PF20398">
    <property type="entry name" value="DUF6691"/>
    <property type="match status" value="1"/>
</dbReference>
<feature type="transmembrane region" description="Helical" evidence="1">
    <location>
        <begin position="41"/>
        <end position="62"/>
    </location>
</feature>
<evidence type="ECO:0000313" key="3">
    <source>
        <dbReference type="Proteomes" id="UP001363010"/>
    </source>
</evidence>
<keyword evidence="3" id="KW-1185">Reference proteome</keyword>
<feature type="transmembrane region" description="Helical" evidence="1">
    <location>
        <begin position="83"/>
        <end position="109"/>
    </location>
</feature>
<dbReference type="InterPro" id="IPR046513">
    <property type="entry name" value="DUF6691"/>
</dbReference>
<protein>
    <submittedName>
        <fullName evidence="2">YeeE/YedE family protein</fullName>
    </submittedName>
</protein>
<name>A0ABU8WA89_9BURK</name>
<keyword evidence="1" id="KW-0472">Membrane</keyword>
<reference evidence="2 3" key="1">
    <citation type="submission" date="2024-03" db="EMBL/GenBank/DDBJ databases">
        <title>Novel species of the genus Variovorax.</title>
        <authorList>
            <person name="Liu Q."/>
            <person name="Xin Y.-H."/>
        </authorList>
    </citation>
    <scope>NUCLEOTIDE SEQUENCE [LARGE SCALE GENOMIC DNA]</scope>
    <source>
        <strain evidence="2 3">KACC 18501</strain>
    </source>
</reference>
<evidence type="ECO:0000256" key="1">
    <source>
        <dbReference type="SAM" id="Phobius"/>
    </source>
</evidence>
<dbReference type="EMBL" id="JBBKZV010000046">
    <property type="protein sequence ID" value="MEJ8826952.1"/>
    <property type="molecule type" value="Genomic_DNA"/>
</dbReference>
<gene>
    <name evidence="2" type="ORF">WKW80_33980</name>
</gene>
<sequence length="144" mass="15023">MIAFASLLAGLVFGLGLIVSGMVNPAKVLGFLDLAGHWDPSLAFVMAGAIVGAVAFAVANRRTRSFLGAEIRLPSGRHIDRRLVLGSVLFGIGWGVAGFCPGPALVSLGMGEAKALVFMAAMLVGMGAFEFFERRKRVPVPHAA</sequence>
<proteinExistence type="predicted"/>
<organism evidence="2 3">
    <name type="scientific">Variovorax humicola</name>
    <dbReference type="NCBI Taxonomy" id="1769758"/>
    <lineage>
        <taxon>Bacteria</taxon>
        <taxon>Pseudomonadati</taxon>
        <taxon>Pseudomonadota</taxon>
        <taxon>Betaproteobacteria</taxon>
        <taxon>Burkholderiales</taxon>
        <taxon>Comamonadaceae</taxon>
        <taxon>Variovorax</taxon>
    </lineage>
</organism>
<accession>A0ABU8WA89</accession>
<dbReference type="RefSeq" id="WP_340367982.1">
    <property type="nucleotide sequence ID" value="NZ_JBBKZV010000046.1"/>
</dbReference>
<comment type="caution">
    <text evidence="2">The sequence shown here is derived from an EMBL/GenBank/DDBJ whole genome shotgun (WGS) entry which is preliminary data.</text>
</comment>
<dbReference type="Proteomes" id="UP001363010">
    <property type="component" value="Unassembled WGS sequence"/>
</dbReference>